<dbReference type="WBParaSite" id="PSAMB.scaffold13923size2068.g35760.t1">
    <property type="protein sequence ID" value="PSAMB.scaffold13923size2068.g35760.t1"/>
    <property type="gene ID" value="PSAMB.scaffold13923size2068.g35760"/>
</dbReference>
<evidence type="ECO:0000256" key="3">
    <source>
        <dbReference type="ARBA" id="ARBA00022963"/>
    </source>
</evidence>
<keyword evidence="3" id="KW-0442">Lipid degradation</keyword>
<evidence type="ECO:0000313" key="6">
    <source>
        <dbReference type="WBParaSite" id="PSAMB.scaffold13923size2068.g35760.t1"/>
    </source>
</evidence>
<dbReference type="PANTHER" id="PTHR10272:SF0">
    <property type="entry name" value="PLATELET-ACTIVATING FACTOR ACETYLHYDROLASE"/>
    <property type="match status" value="1"/>
</dbReference>
<dbReference type="GO" id="GO:0016042">
    <property type="term" value="P:lipid catabolic process"/>
    <property type="evidence" value="ECO:0007669"/>
    <property type="project" value="UniProtKB-KW"/>
</dbReference>
<evidence type="ECO:0000256" key="2">
    <source>
        <dbReference type="ARBA" id="ARBA00022801"/>
    </source>
</evidence>
<name>A0A914UZI5_9BILA</name>
<dbReference type="SUPFAM" id="SSF53474">
    <property type="entry name" value="alpha/beta-Hydrolases"/>
    <property type="match status" value="1"/>
</dbReference>
<dbReference type="Gene3D" id="3.40.50.1820">
    <property type="entry name" value="alpha/beta hydrolase"/>
    <property type="match status" value="1"/>
</dbReference>
<dbReference type="GO" id="GO:0003847">
    <property type="term" value="F:1-alkyl-2-acetylglycerophosphocholine esterase activity"/>
    <property type="evidence" value="ECO:0007669"/>
    <property type="project" value="UniProtKB-EC"/>
</dbReference>
<evidence type="ECO:0000256" key="4">
    <source>
        <dbReference type="ARBA" id="ARBA00023098"/>
    </source>
</evidence>
<sequence>VVAVEHRDRSACWTYTLEKDAEGNYQEKPIIMRQLEPDEKEFKLRNPQLHKRVSECVKALHLMEEMNLGQCGSAEQKLRGSKIILGQDFDWTQFKGRLDISRAAVAGHSFGGATAIASTAISNDFQAAVVLDGWMMPIEWDLYAKAQQPLLFINAGVWQWTDNVKRMLKFDKLVAERLMVTFRNVVHQSFTDFTYPCKGFVGKKMGFQGETE</sequence>
<dbReference type="PANTHER" id="PTHR10272">
    <property type="entry name" value="PLATELET-ACTIVATING FACTOR ACETYLHYDROLASE"/>
    <property type="match status" value="1"/>
</dbReference>
<protein>
    <recommendedName>
        <fullName evidence="1">1-alkyl-2-acetylglycerophosphocholine esterase</fullName>
        <ecNumber evidence="1">3.1.1.47</ecNumber>
    </recommendedName>
</protein>
<keyword evidence="5" id="KW-1185">Reference proteome</keyword>
<accession>A0A914UZI5</accession>
<proteinExistence type="predicted"/>
<dbReference type="Pfam" id="PF03403">
    <property type="entry name" value="PAF-AH_p_II"/>
    <property type="match status" value="1"/>
</dbReference>
<keyword evidence="2" id="KW-0378">Hydrolase</keyword>
<dbReference type="Proteomes" id="UP000887566">
    <property type="component" value="Unplaced"/>
</dbReference>
<dbReference type="AlphaFoldDB" id="A0A914UZI5"/>
<dbReference type="InterPro" id="IPR029058">
    <property type="entry name" value="AB_hydrolase_fold"/>
</dbReference>
<dbReference type="EC" id="3.1.1.47" evidence="1"/>
<keyword evidence="4" id="KW-0443">Lipid metabolism</keyword>
<organism evidence="5 6">
    <name type="scientific">Plectus sambesii</name>
    <dbReference type="NCBI Taxonomy" id="2011161"/>
    <lineage>
        <taxon>Eukaryota</taxon>
        <taxon>Metazoa</taxon>
        <taxon>Ecdysozoa</taxon>
        <taxon>Nematoda</taxon>
        <taxon>Chromadorea</taxon>
        <taxon>Plectida</taxon>
        <taxon>Plectina</taxon>
        <taxon>Plectoidea</taxon>
        <taxon>Plectidae</taxon>
        <taxon>Plectus</taxon>
    </lineage>
</organism>
<evidence type="ECO:0000256" key="1">
    <source>
        <dbReference type="ARBA" id="ARBA00013201"/>
    </source>
</evidence>
<reference evidence="6" key="1">
    <citation type="submission" date="2022-11" db="UniProtKB">
        <authorList>
            <consortium name="WormBaseParasite"/>
        </authorList>
    </citation>
    <scope>IDENTIFICATION</scope>
</reference>
<evidence type="ECO:0000313" key="5">
    <source>
        <dbReference type="Proteomes" id="UP000887566"/>
    </source>
</evidence>